<dbReference type="OrthoDB" id="682725at2759"/>
<dbReference type="STRING" id="4540.A0A3L6QQI9"/>
<organism evidence="2 3">
    <name type="scientific">Panicum miliaceum</name>
    <name type="common">Proso millet</name>
    <name type="synonym">Broomcorn millet</name>
    <dbReference type="NCBI Taxonomy" id="4540"/>
    <lineage>
        <taxon>Eukaryota</taxon>
        <taxon>Viridiplantae</taxon>
        <taxon>Streptophyta</taxon>
        <taxon>Embryophyta</taxon>
        <taxon>Tracheophyta</taxon>
        <taxon>Spermatophyta</taxon>
        <taxon>Magnoliopsida</taxon>
        <taxon>Liliopsida</taxon>
        <taxon>Poales</taxon>
        <taxon>Poaceae</taxon>
        <taxon>PACMAD clade</taxon>
        <taxon>Panicoideae</taxon>
        <taxon>Panicodae</taxon>
        <taxon>Paniceae</taxon>
        <taxon>Panicinae</taxon>
        <taxon>Panicum</taxon>
        <taxon>Panicum sect. Panicum</taxon>
    </lineage>
</organism>
<feature type="compositionally biased region" description="Polar residues" evidence="1">
    <location>
        <begin position="318"/>
        <end position="332"/>
    </location>
</feature>
<comment type="caution">
    <text evidence="2">The sequence shown here is derived from an EMBL/GenBank/DDBJ whole genome shotgun (WGS) entry which is preliminary data.</text>
</comment>
<keyword evidence="3" id="KW-1185">Reference proteome</keyword>
<name>A0A3L6QQI9_PANMI</name>
<dbReference type="EMBL" id="PQIB02000011">
    <property type="protein sequence ID" value="RLM85963.1"/>
    <property type="molecule type" value="Genomic_DNA"/>
</dbReference>
<feature type="region of interest" description="Disordered" evidence="1">
    <location>
        <begin position="316"/>
        <end position="391"/>
    </location>
</feature>
<evidence type="ECO:0000256" key="1">
    <source>
        <dbReference type="SAM" id="MobiDB-lite"/>
    </source>
</evidence>
<feature type="compositionally biased region" description="Low complexity" evidence="1">
    <location>
        <begin position="376"/>
        <end position="385"/>
    </location>
</feature>
<feature type="compositionally biased region" description="Basic residues" evidence="1">
    <location>
        <begin position="115"/>
        <end position="126"/>
    </location>
</feature>
<dbReference type="AlphaFoldDB" id="A0A3L6QQI9"/>
<reference evidence="3" key="1">
    <citation type="journal article" date="2019" name="Nat. Commun.">
        <title>The genome of broomcorn millet.</title>
        <authorList>
            <person name="Zou C."/>
            <person name="Miki D."/>
            <person name="Li D."/>
            <person name="Tang Q."/>
            <person name="Xiao L."/>
            <person name="Rajput S."/>
            <person name="Deng P."/>
            <person name="Jia W."/>
            <person name="Huang R."/>
            <person name="Zhang M."/>
            <person name="Sun Y."/>
            <person name="Hu J."/>
            <person name="Fu X."/>
            <person name="Schnable P.S."/>
            <person name="Li F."/>
            <person name="Zhang H."/>
            <person name="Feng B."/>
            <person name="Zhu X."/>
            <person name="Liu R."/>
            <person name="Schnable J.C."/>
            <person name="Zhu J.-K."/>
            <person name="Zhang H."/>
        </authorList>
    </citation>
    <scope>NUCLEOTIDE SEQUENCE [LARGE SCALE GENOMIC DNA]</scope>
</reference>
<feature type="region of interest" description="Disordered" evidence="1">
    <location>
        <begin position="115"/>
        <end position="185"/>
    </location>
</feature>
<evidence type="ECO:0000313" key="3">
    <source>
        <dbReference type="Proteomes" id="UP000275267"/>
    </source>
</evidence>
<dbReference type="Proteomes" id="UP000275267">
    <property type="component" value="Unassembled WGS sequence"/>
</dbReference>
<protein>
    <recommendedName>
        <fullName evidence="4">Response regulatory domain-containing protein</fullName>
    </recommendedName>
</protein>
<sequence length="391" mass="41094">MDADMVAMFPDGIRALIVDDDTKFLKSATATLSVLNFEVLPPDHQAAGDEAEELLRTLEAAGSYIIQKPLDADEVRTRLWTVIAWRKCGLETKASGKRGAVDFEGEDEGRVHYKVVRARRPRKRKGGAGSSEPTVAAVFDRAGGGHPDKGKGKDNVANNNQQEPAQQKRGRGKKAQKNSGEAFKQLQQPDKGMVGGKQPRQWHPRLSSLFVESVLRTLNVPPYNLKFFSDYAGPSSNAAAAFAGDAAAPPAPPPVYSAATAPSPAPPRLVYASAPPASPPAVRQQKQQRPAANNIVFGSMAPPAAASTAMPAAATATYEPQVSRGGTQTQQLEDVRRQLISGPFPQQQGPPPPVMQQDMVAPAAAGDGPSTGGMAAGASAAAATEAEAHGD</sequence>
<evidence type="ECO:0008006" key="4">
    <source>
        <dbReference type="Google" id="ProtNLM"/>
    </source>
</evidence>
<proteinExistence type="predicted"/>
<gene>
    <name evidence="2" type="ORF">C2845_PM04G04100</name>
</gene>
<accession>A0A3L6QQI9</accession>
<feature type="region of interest" description="Disordered" evidence="1">
    <location>
        <begin position="267"/>
        <end position="290"/>
    </location>
</feature>
<evidence type="ECO:0000313" key="2">
    <source>
        <dbReference type="EMBL" id="RLM85963.1"/>
    </source>
</evidence>